<reference evidence="3 4" key="1">
    <citation type="journal article" date="2014" name="Int. J. Syst. Evol. Microbiol.">
        <title>Complete genome sequence of Corynebacterium casei LMG S-19264T (=DSM 44701T), isolated from a smear-ripened cheese.</title>
        <authorList>
            <consortium name="US DOE Joint Genome Institute (JGI-PGF)"/>
            <person name="Walter F."/>
            <person name="Albersmeier A."/>
            <person name="Kalinowski J."/>
            <person name="Ruckert C."/>
        </authorList>
    </citation>
    <scope>NUCLEOTIDE SEQUENCE [LARGE SCALE GENOMIC DNA]</scope>
    <source>
        <strain evidence="3 4">CGMCC 1.15358</strain>
    </source>
</reference>
<proteinExistence type="predicted"/>
<sequence length="51" mass="6056">MKKKDDETERQKKPEKRPDWASGLRQLYDSVVEEPLPDSFNDLLSKFDSEE</sequence>
<dbReference type="AlphaFoldDB" id="A0A916YDT9"/>
<keyword evidence="4" id="KW-1185">Reference proteome</keyword>
<evidence type="ECO:0000313" key="3">
    <source>
        <dbReference type="EMBL" id="GGD40795.1"/>
    </source>
</evidence>
<accession>A0A916YDT9</accession>
<gene>
    <name evidence="3" type="ORF">GCM10010989_13580</name>
</gene>
<feature type="domain" description="Anti-sigma factor NepR" evidence="2">
    <location>
        <begin position="17"/>
        <end position="50"/>
    </location>
</feature>
<evidence type="ECO:0000259" key="2">
    <source>
        <dbReference type="Pfam" id="PF18557"/>
    </source>
</evidence>
<protein>
    <recommendedName>
        <fullName evidence="2">Anti-sigma factor NepR domain-containing protein</fullName>
    </recommendedName>
</protein>
<dbReference type="Pfam" id="PF18557">
    <property type="entry name" value="NepR"/>
    <property type="match status" value="1"/>
</dbReference>
<name>A0A916YDT9_9SPHN</name>
<evidence type="ECO:0000256" key="1">
    <source>
        <dbReference type="SAM" id="MobiDB-lite"/>
    </source>
</evidence>
<dbReference type="EMBL" id="BMIO01000004">
    <property type="protein sequence ID" value="GGD40795.1"/>
    <property type="molecule type" value="Genomic_DNA"/>
</dbReference>
<dbReference type="InterPro" id="IPR041649">
    <property type="entry name" value="NepR"/>
</dbReference>
<comment type="caution">
    <text evidence="3">The sequence shown here is derived from an EMBL/GenBank/DDBJ whole genome shotgun (WGS) entry which is preliminary data.</text>
</comment>
<evidence type="ECO:0000313" key="4">
    <source>
        <dbReference type="Proteomes" id="UP000598997"/>
    </source>
</evidence>
<dbReference type="Proteomes" id="UP000598997">
    <property type="component" value="Unassembled WGS sequence"/>
</dbReference>
<feature type="compositionally biased region" description="Basic and acidic residues" evidence="1">
    <location>
        <begin position="1"/>
        <end position="19"/>
    </location>
</feature>
<feature type="region of interest" description="Disordered" evidence="1">
    <location>
        <begin position="1"/>
        <end position="23"/>
    </location>
</feature>
<organism evidence="3 4">
    <name type="scientific">Croceicoccus pelagius</name>
    <dbReference type="NCBI Taxonomy" id="1703341"/>
    <lineage>
        <taxon>Bacteria</taxon>
        <taxon>Pseudomonadati</taxon>
        <taxon>Pseudomonadota</taxon>
        <taxon>Alphaproteobacteria</taxon>
        <taxon>Sphingomonadales</taxon>
        <taxon>Erythrobacteraceae</taxon>
        <taxon>Croceicoccus</taxon>
    </lineage>
</organism>